<dbReference type="Gene3D" id="3.40.50.200">
    <property type="entry name" value="Peptidase S8/S53 domain"/>
    <property type="match status" value="1"/>
</dbReference>
<keyword evidence="9 12" id="KW-0472">Membrane</keyword>
<dbReference type="PANTHER" id="PTHR43806">
    <property type="entry name" value="PEPTIDASE S8"/>
    <property type="match status" value="1"/>
</dbReference>
<dbReference type="PROSITE" id="PS00136">
    <property type="entry name" value="SUBTILASE_ASP"/>
    <property type="match status" value="1"/>
</dbReference>
<accession>A0AAI8TWU5</accession>
<evidence type="ECO:0000256" key="1">
    <source>
        <dbReference type="ARBA" id="ARBA00004162"/>
    </source>
</evidence>
<dbReference type="Pfam" id="PF00082">
    <property type="entry name" value="Peptidase_S8"/>
    <property type="match status" value="1"/>
</dbReference>
<evidence type="ECO:0000256" key="9">
    <source>
        <dbReference type="ARBA" id="ARBA00023136"/>
    </source>
</evidence>
<evidence type="ECO:0000259" key="14">
    <source>
        <dbReference type="Pfam" id="PF00082"/>
    </source>
</evidence>
<dbReference type="PROSITE" id="PS00137">
    <property type="entry name" value="SUBTILASE_HIS"/>
    <property type="match status" value="1"/>
</dbReference>
<evidence type="ECO:0000256" key="5">
    <source>
        <dbReference type="ARBA" id="ARBA00022692"/>
    </source>
</evidence>
<dbReference type="InterPro" id="IPR000209">
    <property type="entry name" value="Peptidase_S8/S53_dom"/>
</dbReference>
<comment type="subcellular location">
    <subcellularLocation>
        <location evidence="1">Cell membrane</location>
        <topology evidence="1">Single-pass membrane protein</topology>
    </subcellularLocation>
</comment>
<keyword evidence="4 10" id="KW-0645">Protease</keyword>
<dbReference type="InterPro" id="IPR022398">
    <property type="entry name" value="Peptidase_S8_His-AS"/>
</dbReference>
<keyword evidence="8 12" id="KW-1133">Transmembrane helix</keyword>
<evidence type="ECO:0000256" key="11">
    <source>
        <dbReference type="RuleBase" id="RU003355"/>
    </source>
</evidence>
<dbReference type="InterPro" id="IPR036852">
    <property type="entry name" value="Peptidase_S8/S53_dom_sf"/>
</dbReference>
<keyword evidence="3" id="KW-1003">Cell membrane</keyword>
<protein>
    <submittedName>
        <fullName evidence="15">Mycosin-4</fullName>
        <ecNumber evidence="15">3.4.21.-</ecNumber>
    </submittedName>
</protein>
<evidence type="ECO:0000256" key="3">
    <source>
        <dbReference type="ARBA" id="ARBA00022475"/>
    </source>
</evidence>
<feature type="chain" id="PRO_5042619243" evidence="13">
    <location>
        <begin position="19"/>
        <end position="432"/>
    </location>
</feature>
<sequence>MIAAAVLAAPMMMTPVAAAVVPPVVDNARLPPAAPPKPVQPTELRQPCFSASAHATGAVTRPLGLDAVWQLTRGAGQTIAVIDTGVARHRLLPHLVGGGDYVSGGDGTADCDGHGTLVAGIAGGAPTDDGFSGVAPDATILAIRQSSNKFAVEGETAGVGDVTTLAQAVRTAADLGAGVINISSVACVAADRAPDDGALGAALAYAVDVKNVVVVAAAGNVGGPGHCPAQNGAAGPPDWEHVRTIASPAWYDDLVLCVGSVGPDGVASQFTLAGPWVDVAAPGEQVVSLHPDGEQLIDRLGEADPISGTSYAAPMVAGIAALVRARFPQLTAREVMRRIETTAHRPPGGWDPLVGNGIVDALAATSDGGQPVTAAARPVSTVTAPTAGQADDGSRRVAFGGAAICVVLGVALAVSVGRLRRGASGGQPVTDD</sequence>
<feature type="domain" description="Peptidase S8/S53" evidence="14">
    <location>
        <begin position="74"/>
        <end position="357"/>
    </location>
</feature>
<dbReference type="PANTHER" id="PTHR43806:SF11">
    <property type="entry name" value="CEREVISIN-RELATED"/>
    <property type="match status" value="1"/>
</dbReference>
<reference evidence="15" key="1">
    <citation type="submission" date="2023-03" db="EMBL/GenBank/DDBJ databases">
        <title>Draft genome sequence of a Mycolicibacterium mageritense strain H4_3_1 isolated from a hybrid biological-inorganic system reactor.</title>
        <authorList>
            <person name="Feng X."/>
            <person name="Kazama D."/>
            <person name="Sato K."/>
            <person name="Kobayashi H."/>
        </authorList>
    </citation>
    <scope>NUCLEOTIDE SEQUENCE</scope>
    <source>
        <strain evidence="15">H4_3_1</strain>
    </source>
</reference>
<keyword evidence="7 10" id="KW-0720">Serine protease</keyword>
<evidence type="ECO:0000256" key="6">
    <source>
        <dbReference type="ARBA" id="ARBA00022801"/>
    </source>
</evidence>
<feature type="active site" description="Charge relay system" evidence="10">
    <location>
        <position position="310"/>
    </location>
</feature>
<evidence type="ECO:0000256" key="7">
    <source>
        <dbReference type="ARBA" id="ARBA00022825"/>
    </source>
</evidence>
<feature type="active site" description="Charge relay system" evidence="10">
    <location>
        <position position="83"/>
    </location>
</feature>
<dbReference type="EMBL" id="AP027452">
    <property type="protein sequence ID" value="BDY30032.1"/>
    <property type="molecule type" value="Genomic_DNA"/>
</dbReference>
<keyword evidence="6 10" id="KW-0378">Hydrolase</keyword>
<dbReference type="GO" id="GO:0006508">
    <property type="term" value="P:proteolysis"/>
    <property type="evidence" value="ECO:0007669"/>
    <property type="project" value="UniProtKB-KW"/>
</dbReference>
<organism evidence="15 16">
    <name type="scientific">Mycolicibacterium mageritense</name>
    <name type="common">Mycobacterium mageritense</name>
    <dbReference type="NCBI Taxonomy" id="53462"/>
    <lineage>
        <taxon>Bacteria</taxon>
        <taxon>Bacillati</taxon>
        <taxon>Actinomycetota</taxon>
        <taxon>Actinomycetes</taxon>
        <taxon>Mycobacteriales</taxon>
        <taxon>Mycobacteriaceae</taxon>
        <taxon>Mycolicibacterium</taxon>
    </lineage>
</organism>
<dbReference type="EC" id="3.4.21.-" evidence="15"/>
<dbReference type="InterPro" id="IPR023834">
    <property type="entry name" value="T7SS_pept_S8A_mycosin"/>
</dbReference>
<gene>
    <name evidence="15" type="primary">mycP4</name>
    <name evidence="15" type="ORF">hbim_03975</name>
</gene>
<feature type="signal peptide" evidence="13">
    <location>
        <begin position="1"/>
        <end position="18"/>
    </location>
</feature>
<evidence type="ECO:0000256" key="8">
    <source>
        <dbReference type="ARBA" id="ARBA00022989"/>
    </source>
</evidence>
<evidence type="ECO:0000256" key="12">
    <source>
        <dbReference type="SAM" id="Phobius"/>
    </source>
</evidence>
<dbReference type="PROSITE" id="PS00138">
    <property type="entry name" value="SUBTILASE_SER"/>
    <property type="match status" value="1"/>
</dbReference>
<evidence type="ECO:0000256" key="2">
    <source>
        <dbReference type="ARBA" id="ARBA00011073"/>
    </source>
</evidence>
<evidence type="ECO:0000256" key="10">
    <source>
        <dbReference type="PROSITE-ProRule" id="PRU01240"/>
    </source>
</evidence>
<evidence type="ECO:0000256" key="13">
    <source>
        <dbReference type="SAM" id="SignalP"/>
    </source>
</evidence>
<dbReference type="InterPro" id="IPR015500">
    <property type="entry name" value="Peptidase_S8_subtilisin-rel"/>
</dbReference>
<dbReference type="InterPro" id="IPR050131">
    <property type="entry name" value="Peptidase_S8_subtilisin-like"/>
</dbReference>
<evidence type="ECO:0000313" key="16">
    <source>
        <dbReference type="Proteomes" id="UP001241092"/>
    </source>
</evidence>
<keyword evidence="5 12" id="KW-0812">Transmembrane</keyword>
<evidence type="ECO:0000313" key="15">
    <source>
        <dbReference type="EMBL" id="BDY30032.1"/>
    </source>
</evidence>
<evidence type="ECO:0000256" key="4">
    <source>
        <dbReference type="ARBA" id="ARBA00022670"/>
    </source>
</evidence>
<dbReference type="GO" id="GO:0005886">
    <property type="term" value="C:plasma membrane"/>
    <property type="evidence" value="ECO:0007669"/>
    <property type="project" value="UniProtKB-SubCell"/>
</dbReference>
<feature type="transmembrane region" description="Helical" evidence="12">
    <location>
        <begin position="397"/>
        <end position="417"/>
    </location>
</feature>
<dbReference type="PROSITE" id="PS51892">
    <property type="entry name" value="SUBTILASE"/>
    <property type="match status" value="1"/>
</dbReference>
<dbReference type="SUPFAM" id="SSF52743">
    <property type="entry name" value="Subtilisin-like"/>
    <property type="match status" value="1"/>
</dbReference>
<dbReference type="InterPro" id="IPR023827">
    <property type="entry name" value="Peptidase_S8_Asp-AS"/>
</dbReference>
<dbReference type="InterPro" id="IPR023828">
    <property type="entry name" value="Peptidase_S8_Ser-AS"/>
</dbReference>
<dbReference type="NCBIfam" id="TIGR03921">
    <property type="entry name" value="T7SS_mycosin"/>
    <property type="match status" value="1"/>
</dbReference>
<comment type="similarity">
    <text evidence="2 10 11">Belongs to the peptidase S8 family.</text>
</comment>
<dbReference type="GO" id="GO:0004252">
    <property type="term" value="F:serine-type endopeptidase activity"/>
    <property type="evidence" value="ECO:0007669"/>
    <property type="project" value="UniProtKB-UniRule"/>
</dbReference>
<dbReference type="AlphaFoldDB" id="A0AAI8TWU5"/>
<name>A0AAI8TWU5_MYCME</name>
<dbReference type="PRINTS" id="PR00723">
    <property type="entry name" value="SUBTILISIN"/>
</dbReference>
<feature type="active site" description="Charge relay system" evidence="10">
    <location>
        <position position="114"/>
    </location>
</feature>
<proteinExistence type="inferred from homology"/>
<dbReference type="Proteomes" id="UP001241092">
    <property type="component" value="Chromosome"/>
</dbReference>
<keyword evidence="13" id="KW-0732">Signal</keyword>